<dbReference type="Gene3D" id="3.30.70.330">
    <property type="match status" value="1"/>
</dbReference>
<evidence type="ECO:0000256" key="4">
    <source>
        <dbReference type="ARBA" id="ARBA00021800"/>
    </source>
</evidence>
<feature type="compositionally biased region" description="Basic residues" evidence="9">
    <location>
        <begin position="77"/>
        <end position="86"/>
    </location>
</feature>
<feature type="compositionally biased region" description="Acidic residues" evidence="9">
    <location>
        <begin position="94"/>
        <end position="117"/>
    </location>
</feature>
<dbReference type="GO" id="GO:0034462">
    <property type="term" value="P:small-subunit processome assembly"/>
    <property type="evidence" value="ECO:0007669"/>
    <property type="project" value="TreeGrafter"/>
</dbReference>
<keyword evidence="11" id="KW-1185">Reference proteome</keyword>
<feature type="compositionally biased region" description="Acidic residues" evidence="9">
    <location>
        <begin position="52"/>
        <end position="67"/>
    </location>
</feature>
<gene>
    <name evidence="10" type="ORF">PDE_07807</name>
</gene>
<feature type="region of interest" description="Disordered" evidence="9">
    <location>
        <begin position="1"/>
        <end position="143"/>
    </location>
</feature>
<dbReference type="PANTHER" id="PTHR12311">
    <property type="entry name" value="ACTIVATOR OF BASAL TRANSCRIPTION 1"/>
    <property type="match status" value="1"/>
</dbReference>
<feature type="compositionally biased region" description="Basic and acidic residues" evidence="9">
    <location>
        <begin position="118"/>
        <end position="133"/>
    </location>
</feature>
<dbReference type="OrthoDB" id="287393at2759"/>
<dbReference type="InterPro" id="IPR039119">
    <property type="entry name" value="ABT1/Esf2"/>
</dbReference>
<comment type="similarity">
    <text evidence="2">Belongs to the ESF2/ABP1 family.</text>
</comment>
<keyword evidence="6" id="KW-0539">Nucleus</keyword>
<name>S7ZVT4_PENO1</name>
<evidence type="ECO:0000313" key="10">
    <source>
        <dbReference type="EMBL" id="EPS32846.1"/>
    </source>
</evidence>
<evidence type="ECO:0000256" key="8">
    <source>
        <dbReference type="ARBA" id="ARBA00032634"/>
    </source>
</evidence>
<proteinExistence type="inferred from homology"/>
<dbReference type="HOGENOM" id="CLU_054086_0_1_1"/>
<dbReference type="eggNOG" id="KOG3152">
    <property type="taxonomic scope" value="Eukaryota"/>
</dbReference>
<evidence type="ECO:0000256" key="6">
    <source>
        <dbReference type="ARBA" id="ARBA00023242"/>
    </source>
</evidence>
<dbReference type="CDD" id="cd12263">
    <property type="entry name" value="RRM_ABT1_like"/>
    <property type="match status" value="1"/>
</dbReference>
<evidence type="ECO:0000256" key="2">
    <source>
        <dbReference type="ARBA" id="ARBA00005819"/>
    </source>
</evidence>
<evidence type="ECO:0000256" key="7">
    <source>
        <dbReference type="ARBA" id="ARBA00025024"/>
    </source>
</evidence>
<dbReference type="InterPro" id="IPR034353">
    <property type="entry name" value="ABT1/ESF2_RRM"/>
</dbReference>
<dbReference type="GO" id="GO:0000480">
    <property type="term" value="P:endonucleolytic cleavage in 5'-ETS of tricistronic rRNA transcript (SSU-rRNA, 5.8S rRNA, LSU-rRNA)"/>
    <property type="evidence" value="ECO:0007669"/>
    <property type="project" value="TreeGrafter"/>
</dbReference>
<dbReference type="PANTHER" id="PTHR12311:SF7">
    <property type="entry name" value="ACTIVATOR OF BASAL TRANSCRIPTION 1"/>
    <property type="match status" value="1"/>
</dbReference>
<comment type="function">
    <text evidence="7">Involved in the small subunit (SSU) processome assembly and function, and in the 18S rRNA synthesis. Required for the early cleavages at sites A0, A1 and A2.</text>
</comment>
<dbReference type="GO" id="GO:0000447">
    <property type="term" value="P:endonucleolytic cleavage in ITS1 to separate SSU-rRNA from 5.8S rRNA and LSU-rRNA from tricistronic rRNA transcript (SSU-rRNA, 5.8S rRNA, LSU-rRNA)"/>
    <property type="evidence" value="ECO:0007669"/>
    <property type="project" value="TreeGrafter"/>
</dbReference>
<dbReference type="InterPro" id="IPR035979">
    <property type="entry name" value="RBD_domain_sf"/>
</dbReference>
<protein>
    <recommendedName>
        <fullName evidence="3">Pre-rRNA-processing protein ESF2</fullName>
    </recommendedName>
    <alternativeName>
        <fullName evidence="8">18S rRNA factor 2</fullName>
    </alternativeName>
    <alternativeName>
        <fullName evidence="4">Pre-rRNA-processing protein esf2</fullName>
    </alternativeName>
</protein>
<evidence type="ECO:0000256" key="1">
    <source>
        <dbReference type="ARBA" id="ARBA00004604"/>
    </source>
</evidence>
<feature type="compositionally biased region" description="Basic and acidic residues" evidence="9">
    <location>
        <begin position="296"/>
        <end position="323"/>
    </location>
</feature>
<dbReference type="GO" id="GO:0003723">
    <property type="term" value="F:RNA binding"/>
    <property type="evidence" value="ECO:0007669"/>
    <property type="project" value="UniProtKB-KW"/>
</dbReference>
<dbReference type="AlphaFoldDB" id="S7ZVT4"/>
<accession>S7ZVT4</accession>
<dbReference type="STRING" id="933388.S7ZVT4"/>
<sequence length="361" mass="41261">MTTRKHNEFLDVPSDEEEADVGGYSSEENDTKSKGRAVKKRRTETQDFFGLESDEDLSPDDEEEETKEESRVSVQGKSRKQTKTKRQGASTRDEESEEDDADADEDEEDNDRDDGDERDGHADDNTKSTEGKKSQKVLSTKLLKKPKKDKSGVVYLSSLPPYLKPFALKNIMEKRGFGPIRKVFFAPLVPSNSSSQKRSNKRKLYSEGWIEFESKKTARVAAEAMNARPLGGPKGMYYRDDVINMRYLSGFKWADLMETVQRERSERESKQRMADIRARKEEKVFLAGVEAGRRLDGITQKNEEKKKRKAETEGHTETEKTEPKMPVPVRRRFVQNDVVQTGERDEKAIGSDAKRVLGKIF</sequence>
<dbReference type="Proteomes" id="UP000019376">
    <property type="component" value="Unassembled WGS sequence"/>
</dbReference>
<evidence type="ECO:0000256" key="9">
    <source>
        <dbReference type="SAM" id="MobiDB-lite"/>
    </source>
</evidence>
<dbReference type="PhylomeDB" id="S7ZVT4"/>
<dbReference type="EMBL" id="KB644414">
    <property type="protein sequence ID" value="EPS32846.1"/>
    <property type="molecule type" value="Genomic_DNA"/>
</dbReference>
<organism evidence="10 11">
    <name type="scientific">Penicillium oxalicum (strain 114-2 / CGMCC 5302)</name>
    <name type="common">Penicillium decumbens</name>
    <dbReference type="NCBI Taxonomy" id="933388"/>
    <lineage>
        <taxon>Eukaryota</taxon>
        <taxon>Fungi</taxon>
        <taxon>Dikarya</taxon>
        <taxon>Ascomycota</taxon>
        <taxon>Pezizomycotina</taxon>
        <taxon>Eurotiomycetes</taxon>
        <taxon>Eurotiomycetidae</taxon>
        <taxon>Eurotiales</taxon>
        <taxon>Aspergillaceae</taxon>
        <taxon>Penicillium</taxon>
    </lineage>
</organism>
<dbReference type="InterPro" id="IPR012677">
    <property type="entry name" value="Nucleotide-bd_a/b_plait_sf"/>
</dbReference>
<dbReference type="GO" id="GO:0000472">
    <property type="term" value="P:endonucleolytic cleavage to generate mature 5'-end of SSU-rRNA from (SSU-rRNA, 5.8S rRNA, LSU-rRNA)"/>
    <property type="evidence" value="ECO:0007669"/>
    <property type="project" value="TreeGrafter"/>
</dbReference>
<comment type="subcellular location">
    <subcellularLocation>
        <location evidence="1">Nucleus</location>
        <location evidence="1">Nucleolus</location>
    </subcellularLocation>
</comment>
<evidence type="ECO:0000256" key="3">
    <source>
        <dbReference type="ARBA" id="ARBA00013906"/>
    </source>
</evidence>
<evidence type="ECO:0000256" key="5">
    <source>
        <dbReference type="ARBA" id="ARBA00022884"/>
    </source>
</evidence>
<feature type="region of interest" description="Disordered" evidence="9">
    <location>
        <begin position="296"/>
        <end position="339"/>
    </location>
</feature>
<dbReference type="GO" id="GO:0005730">
    <property type="term" value="C:nucleolus"/>
    <property type="evidence" value="ECO:0007669"/>
    <property type="project" value="UniProtKB-SubCell"/>
</dbReference>
<dbReference type="SUPFAM" id="SSF54928">
    <property type="entry name" value="RNA-binding domain, RBD"/>
    <property type="match status" value="1"/>
</dbReference>
<evidence type="ECO:0000313" key="11">
    <source>
        <dbReference type="Proteomes" id="UP000019376"/>
    </source>
</evidence>
<reference evidence="10 11" key="1">
    <citation type="journal article" date="2013" name="PLoS ONE">
        <title>Genomic and secretomic analyses reveal unique features of the lignocellulolytic enzyme system of Penicillium decumbens.</title>
        <authorList>
            <person name="Liu G."/>
            <person name="Zhang L."/>
            <person name="Wei X."/>
            <person name="Zou G."/>
            <person name="Qin Y."/>
            <person name="Ma L."/>
            <person name="Li J."/>
            <person name="Zheng H."/>
            <person name="Wang S."/>
            <person name="Wang C."/>
            <person name="Xun L."/>
            <person name="Zhao G.-P."/>
            <person name="Zhou Z."/>
            <person name="Qu Y."/>
        </authorList>
    </citation>
    <scope>NUCLEOTIDE SEQUENCE [LARGE SCALE GENOMIC DNA]</scope>
    <source>
        <strain evidence="11">114-2 / CGMCC 5302</strain>
    </source>
</reference>
<keyword evidence="5" id="KW-0694">RNA-binding</keyword>